<evidence type="ECO:0000313" key="2">
    <source>
        <dbReference type="Proteomes" id="UP001221757"/>
    </source>
</evidence>
<dbReference type="Proteomes" id="UP001221757">
    <property type="component" value="Unassembled WGS sequence"/>
</dbReference>
<comment type="caution">
    <text evidence="1">The sequence shown here is derived from an EMBL/GenBank/DDBJ whole genome shotgun (WGS) entry which is preliminary data.</text>
</comment>
<evidence type="ECO:0000313" key="1">
    <source>
        <dbReference type="EMBL" id="KAJ7631512.1"/>
    </source>
</evidence>
<accession>A0AAD7BV71</accession>
<gene>
    <name evidence="1" type="ORF">B0H17DRAFT_1108882</name>
</gene>
<name>A0AAD7BV71_MYCRO</name>
<proteinExistence type="predicted"/>
<keyword evidence="2" id="KW-1185">Reference proteome</keyword>
<dbReference type="AlphaFoldDB" id="A0AAD7BV71"/>
<organism evidence="1 2">
    <name type="scientific">Mycena rosella</name>
    <name type="common">Pink bonnet</name>
    <name type="synonym">Agaricus rosellus</name>
    <dbReference type="NCBI Taxonomy" id="1033263"/>
    <lineage>
        <taxon>Eukaryota</taxon>
        <taxon>Fungi</taxon>
        <taxon>Dikarya</taxon>
        <taxon>Basidiomycota</taxon>
        <taxon>Agaricomycotina</taxon>
        <taxon>Agaricomycetes</taxon>
        <taxon>Agaricomycetidae</taxon>
        <taxon>Agaricales</taxon>
        <taxon>Marasmiineae</taxon>
        <taxon>Mycenaceae</taxon>
        <taxon>Mycena</taxon>
    </lineage>
</organism>
<reference evidence="1" key="1">
    <citation type="submission" date="2023-03" db="EMBL/GenBank/DDBJ databases">
        <title>Massive genome expansion in bonnet fungi (Mycena s.s.) driven by repeated elements and novel gene families across ecological guilds.</title>
        <authorList>
            <consortium name="Lawrence Berkeley National Laboratory"/>
            <person name="Harder C.B."/>
            <person name="Miyauchi S."/>
            <person name="Viragh M."/>
            <person name="Kuo A."/>
            <person name="Thoen E."/>
            <person name="Andreopoulos B."/>
            <person name="Lu D."/>
            <person name="Skrede I."/>
            <person name="Drula E."/>
            <person name="Henrissat B."/>
            <person name="Morin E."/>
            <person name="Kohler A."/>
            <person name="Barry K."/>
            <person name="LaButti K."/>
            <person name="Morin E."/>
            <person name="Salamov A."/>
            <person name="Lipzen A."/>
            <person name="Mereny Z."/>
            <person name="Hegedus B."/>
            <person name="Baldrian P."/>
            <person name="Stursova M."/>
            <person name="Weitz H."/>
            <person name="Taylor A."/>
            <person name="Grigoriev I.V."/>
            <person name="Nagy L.G."/>
            <person name="Martin F."/>
            <person name="Kauserud H."/>
        </authorList>
    </citation>
    <scope>NUCLEOTIDE SEQUENCE</scope>
    <source>
        <strain evidence="1">CBHHK067</strain>
    </source>
</reference>
<dbReference type="EMBL" id="JARKIE010000513">
    <property type="protein sequence ID" value="KAJ7631512.1"/>
    <property type="molecule type" value="Genomic_DNA"/>
</dbReference>
<protein>
    <submittedName>
        <fullName evidence="1">Uncharacterized protein</fullName>
    </submittedName>
</protein>
<feature type="non-terminal residue" evidence="1">
    <location>
        <position position="81"/>
    </location>
</feature>
<sequence length="81" mass="9015">MWALNIPTLSAMATRIRTLIPLAPACASPPTPLRGRLFESALSARLRRPVCALYPHRGHHLPRSSTTLISTHTAEEDGFWR</sequence>